<keyword evidence="6 13" id="KW-0732">Signal</keyword>
<keyword evidence="9 12" id="KW-0472">Membrane</keyword>
<dbReference type="InterPro" id="IPR046956">
    <property type="entry name" value="RLP23-like"/>
</dbReference>
<evidence type="ECO:0000313" key="15">
    <source>
        <dbReference type="Proteomes" id="UP000237347"/>
    </source>
</evidence>
<reference evidence="14 15" key="1">
    <citation type="journal article" date="2018" name="Sci. Data">
        <title>The draft genome sequence of cork oak.</title>
        <authorList>
            <person name="Ramos A.M."/>
            <person name="Usie A."/>
            <person name="Barbosa P."/>
            <person name="Barros P.M."/>
            <person name="Capote T."/>
            <person name="Chaves I."/>
            <person name="Simoes F."/>
            <person name="Abreu I."/>
            <person name="Carrasquinho I."/>
            <person name="Faro C."/>
            <person name="Guimaraes J.B."/>
            <person name="Mendonca D."/>
            <person name="Nobrega F."/>
            <person name="Rodrigues L."/>
            <person name="Saibo N.J.M."/>
            <person name="Varela M.C."/>
            <person name="Egas C."/>
            <person name="Matos J."/>
            <person name="Miguel C.M."/>
            <person name="Oliveira M.M."/>
            <person name="Ricardo C.P."/>
            <person name="Goncalves S."/>
        </authorList>
    </citation>
    <scope>NUCLEOTIDE SEQUENCE [LARGE SCALE GENOMIC DNA]</scope>
    <source>
        <strain evidence="15">cv. HL8</strain>
    </source>
</reference>
<dbReference type="PRINTS" id="PR00019">
    <property type="entry name" value="LEURICHRPT"/>
</dbReference>
<dbReference type="Pfam" id="PF00560">
    <property type="entry name" value="LRR_1"/>
    <property type="match status" value="7"/>
</dbReference>
<organism evidence="14 15">
    <name type="scientific">Quercus suber</name>
    <name type="common">Cork oak</name>
    <dbReference type="NCBI Taxonomy" id="58331"/>
    <lineage>
        <taxon>Eukaryota</taxon>
        <taxon>Viridiplantae</taxon>
        <taxon>Streptophyta</taxon>
        <taxon>Embryophyta</taxon>
        <taxon>Tracheophyta</taxon>
        <taxon>Spermatophyta</taxon>
        <taxon>Magnoliopsida</taxon>
        <taxon>eudicotyledons</taxon>
        <taxon>Gunneridae</taxon>
        <taxon>Pentapetalae</taxon>
        <taxon>rosids</taxon>
        <taxon>fabids</taxon>
        <taxon>Fagales</taxon>
        <taxon>Fagaceae</taxon>
        <taxon>Quercus</taxon>
    </lineage>
</organism>
<feature type="transmembrane region" description="Helical" evidence="12">
    <location>
        <begin position="695"/>
        <end position="715"/>
    </location>
</feature>
<evidence type="ECO:0000256" key="1">
    <source>
        <dbReference type="ARBA" id="ARBA00004251"/>
    </source>
</evidence>
<keyword evidence="10" id="KW-0675">Receptor</keyword>
<evidence type="ECO:0000313" key="14">
    <source>
        <dbReference type="EMBL" id="KAK7822605.1"/>
    </source>
</evidence>
<dbReference type="InterPro" id="IPR003591">
    <property type="entry name" value="Leu-rich_rpt_typical-subtyp"/>
</dbReference>
<comment type="similarity">
    <text evidence="2">Belongs to the RLP family.</text>
</comment>
<dbReference type="Gene3D" id="3.80.10.10">
    <property type="entry name" value="Ribonuclease Inhibitor"/>
    <property type="match status" value="3"/>
</dbReference>
<feature type="chain" id="PRO_5043373469" evidence="13">
    <location>
        <begin position="27"/>
        <end position="757"/>
    </location>
</feature>
<keyword evidence="7" id="KW-0677">Repeat</keyword>
<comment type="subcellular location">
    <subcellularLocation>
        <location evidence="1">Cell membrane</location>
        <topology evidence="1">Single-pass type I membrane protein</topology>
    </subcellularLocation>
</comment>
<evidence type="ECO:0000256" key="9">
    <source>
        <dbReference type="ARBA" id="ARBA00023136"/>
    </source>
</evidence>
<accession>A0AAW0J741</accession>
<dbReference type="FunFam" id="3.80.10.10:FF:000649">
    <property type="entry name" value="Leucine Rich Repeat family protein"/>
    <property type="match status" value="1"/>
</dbReference>
<evidence type="ECO:0000256" key="13">
    <source>
        <dbReference type="SAM" id="SignalP"/>
    </source>
</evidence>
<evidence type="ECO:0000256" key="12">
    <source>
        <dbReference type="SAM" id="Phobius"/>
    </source>
</evidence>
<feature type="signal peptide" evidence="13">
    <location>
        <begin position="1"/>
        <end position="26"/>
    </location>
</feature>
<dbReference type="FunFam" id="3.80.10.10:FF:001347">
    <property type="entry name" value="LRR receptor-like serine/threonine-protein kinase GSO2"/>
    <property type="match status" value="1"/>
</dbReference>
<comment type="caution">
    <text evidence="14">The sequence shown here is derived from an EMBL/GenBank/DDBJ whole genome shotgun (WGS) entry which is preliminary data.</text>
</comment>
<dbReference type="PANTHER" id="PTHR48063">
    <property type="entry name" value="LRR RECEPTOR-LIKE KINASE"/>
    <property type="match status" value="1"/>
</dbReference>
<dbReference type="Pfam" id="PF13855">
    <property type="entry name" value="LRR_8"/>
    <property type="match status" value="1"/>
</dbReference>
<gene>
    <name evidence="14" type="primary">EIX1_11</name>
    <name evidence="14" type="ORF">CFP56_036291</name>
</gene>
<dbReference type="SUPFAM" id="SSF52058">
    <property type="entry name" value="L domain-like"/>
    <property type="match status" value="1"/>
</dbReference>
<dbReference type="SMART" id="SM00369">
    <property type="entry name" value="LRR_TYP"/>
    <property type="match status" value="12"/>
</dbReference>
<evidence type="ECO:0000256" key="2">
    <source>
        <dbReference type="ARBA" id="ARBA00009592"/>
    </source>
</evidence>
<name>A0AAW0J741_QUESU</name>
<keyword evidence="3" id="KW-1003">Cell membrane</keyword>
<dbReference type="Proteomes" id="UP000237347">
    <property type="component" value="Unassembled WGS sequence"/>
</dbReference>
<dbReference type="InterPro" id="IPR001611">
    <property type="entry name" value="Leu-rich_rpt"/>
</dbReference>
<keyword evidence="5 12" id="KW-0812">Transmembrane</keyword>
<evidence type="ECO:0000256" key="7">
    <source>
        <dbReference type="ARBA" id="ARBA00022737"/>
    </source>
</evidence>
<dbReference type="FunFam" id="3.80.10.10:FF:000095">
    <property type="entry name" value="LRR receptor-like serine/threonine-protein kinase GSO1"/>
    <property type="match status" value="1"/>
</dbReference>
<evidence type="ECO:0000256" key="11">
    <source>
        <dbReference type="ARBA" id="ARBA00023180"/>
    </source>
</evidence>
<evidence type="ECO:0000256" key="8">
    <source>
        <dbReference type="ARBA" id="ARBA00022989"/>
    </source>
</evidence>
<protein>
    <submittedName>
        <fullName evidence="14">Receptor-like protein eix1</fullName>
    </submittedName>
</protein>
<keyword evidence="8 12" id="KW-1133">Transmembrane helix</keyword>
<dbReference type="SUPFAM" id="SSF52047">
    <property type="entry name" value="RNI-like"/>
    <property type="match status" value="1"/>
</dbReference>
<dbReference type="PANTHER" id="PTHR48063:SF103">
    <property type="entry name" value="LEUCINE-RICH RECEPTOR-LIKE KINASE FAMILY PROTEIN"/>
    <property type="match status" value="1"/>
</dbReference>
<dbReference type="InterPro" id="IPR032675">
    <property type="entry name" value="LRR_dom_sf"/>
</dbReference>
<keyword evidence="11" id="KW-0325">Glycoprotein</keyword>
<proteinExistence type="inferred from homology"/>
<sequence length="757" mass="84658">MMIHGSKFIQLLVYLIGLQCMEFSLSGAIRCMDNLSQNNFYYNPIPDFIGSLQYIEYLNLSNANFRGPIPSSLGNLSHLESLDLSGNEYSSLRAENLNWVYGLSFLKVLDLSGADLSNVEDWLDAINMLNSLVELSLFYCKLQKLPQYLHPVNFTSLQILDLSHNTFHSTIPDWLFEIGHSLVYLNLSSCQLQGLIPDAFGNMTSLTSLDLSRNDLEGPIPLTLGMFEKESQLNKSSSLRELYLSNNQLNGSLEQSLVHLSQLVALDVAGNKLEGNITEAHLKKFSRLRVLDLSSNQLVLNVSSSWIPPFQLETIGLGSCLLGPKFPQWLRSQNNFSSIDISNSSIADVVPNWFWNLSSRIRYMNLSFNGLKGSVPDFSSQLQLSIPDCWKYGRNLVILNLANNGLSGQIPNSIGRLINLKTLRLDNNNLSGEVTSSLKNCIDLRVLTLANNRLWGNILAWIGDNLQNLMILKLRSNTFSGRIPSQMCHLQNLKILDLALNNLSGAIPRCVFSGMNSAWFEPDTLSLTVRHKEYEYSNVLFLIKLLDLSSNNLSGEIPKEVMTLDGLLILNLSRNHLVGPIPPNTGEMGSLESLDLSRNHLSCTMPASMASLTFLNYLDVSHNNLSGEIPRGGQLNTFDDSSYMENPQLCGIPLSKICSSDELIEDPYCSNENGDGENQGIQKEGHDGFKIPSFYLSRGLGFIAGFWGLWGSLILNRSWRHTYFRFLGNMTDKIYVIVVVGAAKLQRKFQRQQTPPK</sequence>
<evidence type="ECO:0000256" key="5">
    <source>
        <dbReference type="ARBA" id="ARBA00022692"/>
    </source>
</evidence>
<evidence type="ECO:0000256" key="4">
    <source>
        <dbReference type="ARBA" id="ARBA00022614"/>
    </source>
</evidence>
<evidence type="ECO:0000256" key="6">
    <source>
        <dbReference type="ARBA" id="ARBA00022729"/>
    </source>
</evidence>
<evidence type="ECO:0000256" key="3">
    <source>
        <dbReference type="ARBA" id="ARBA00022475"/>
    </source>
</evidence>
<keyword evidence="4" id="KW-0433">Leucine-rich repeat</keyword>
<dbReference type="AlphaFoldDB" id="A0AAW0J741"/>
<keyword evidence="15" id="KW-1185">Reference proteome</keyword>
<dbReference type="EMBL" id="PKMF04000660">
    <property type="protein sequence ID" value="KAK7822605.1"/>
    <property type="molecule type" value="Genomic_DNA"/>
</dbReference>
<evidence type="ECO:0000256" key="10">
    <source>
        <dbReference type="ARBA" id="ARBA00023170"/>
    </source>
</evidence>
<dbReference type="GO" id="GO:0005886">
    <property type="term" value="C:plasma membrane"/>
    <property type="evidence" value="ECO:0007669"/>
    <property type="project" value="UniProtKB-SubCell"/>
</dbReference>